<dbReference type="EMBL" id="CM001440">
    <property type="protein sequence ID" value="EHR63702.1"/>
    <property type="molecule type" value="Genomic_DNA"/>
</dbReference>
<evidence type="ECO:0000313" key="1">
    <source>
        <dbReference type="EMBL" id="EHR63702.1"/>
    </source>
</evidence>
<dbReference type="RefSeq" id="WP_005460164.1">
    <property type="nucleotide sequence ID" value="NZ_CM001440.1"/>
</dbReference>
<organism evidence="1 2">
    <name type="scientific">Saccharomonospora cyanea NA-134</name>
    <dbReference type="NCBI Taxonomy" id="882082"/>
    <lineage>
        <taxon>Bacteria</taxon>
        <taxon>Bacillati</taxon>
        <taxon>Actinomycetota</taxon>
        <taxon>Actinomycetes</taxon>
        <taxon>Pseudonocardiales</taxon>
        <taxon>Pseudonocardiaceae</taxon>
        <taxon>Saccharomonospora</taxon>
    </lineage>
</organism>
<evidence type="ECO:0000313" key="2">
    <source>
        <dbReference type="Proteomes" id="UP000002791"/>
    </source>
</evidence>
<dbReference type="HOGENOM" id="CLU_2685611_0_0_11"/>
<keyword evidence="2" id="KW-1185">Reference proteome</keyword>
<sequence>MIDNNDQVVRARIRFDWSMGPFWVQFSGDPMFHDYDTEEILEVLTLSKEILSDIERWDLACRIPSTTKKAETRG</sequence>
<proteinExistence type="predicted"/>
<name>H5XN69_9PSEU</name>
<gene>
    <name evidence="1" type="ORF">SaccyDRAFT_4906</name>
</gene>
<dbReference type="Proteomes" id="UP000002791">
    <property type="component" value="Chromosome"/>
</dbReference>
<reference evidence="1 2" key="1">
    <citation type="submission" date="2011-11" db="EMBL/GenBank/DDBJ databases">
        <title>The Noncontiguous Finished sequence of Saccharomonospora cyanea NA-134.</title>
        <authorList>
            <consortium name="US DOE Joint Genome Institute"/>
            <person name="Lucas S."/>
            <person name="Han J."/>
            <person name="Lapidus A."/>
            <person name="Cheng J.-F."/>
            <person name="Goodwin L."/>
            <person name="Pitluck S."/>
            <person name="Peters L."/>
            <person name="Ovchinnikova G."/>
            <person name="Lu M."/>
            <person name="Detter J.C."/>
            <person name="Han C."/>
            <person name="Tapia R."/>
            <person name="Land M."/>
            <person name="Hauser L."/>
            <person name="Kyrpides N."/>
            <person name="Ivanova N."/>
            <person name="Pagani I."/>
            <person name="Brambilla E.-M."/>
            <person name="Klenk H.-P."/>
            <person name="Woyke T."/>
        </authorList>
    </citation>
    <scope>NUCLEOTIDE SEQUENCE [LARGE SCALE GENOMIC DNA]</scope>
    <source>
        <strain evidence="1 2">NA-134</strain>
    </source>
</reference>
<dbReference type="AlphaFoldDB" id="H5XN69"/>
<accession>H5XN69</accession>
<protein>
    <submittedName>
        <fullName evidence="1">Uncharacterized protein</fullName>
    </submittedName>
</protein>